<dbReference type="AlphaFoldDB" id="A0A0B2A3S2"/>
<feature type="transmembrane region" description="Helical" evidence="5">
    <location>
        <begin position="246"/>
        <end position="268"/>
    </location>
</feature>
<gene>
    <name evidence="7" type="ORF">LK09_15535</name>
</gene>
<feature type="domain" description="Integral membrane bound transporter" evidence="6">
    <location>
        <begin position="210"/>
        <end position="333"/>
    </location>
</feature>
<comment type="caution">
    <text evidence="7">The sequence shown here is derived from an EMBL/GenBank/DDBJ whole genome shotgun (WGS) entry which is preliminary data.</text>
</comment>
<evidence type="ECO:0000313" key="8">
    <source>
        <dbReference type="Proteomes" id="UP000031030"/>
    </source>
</evidence>
<evidence type="ECO:0000313" key="7">
    <source>
        <dbReference type="EMBL" id="KHK96444.1"/>
    </source>
</evidence>
<keyword evidence="8" id="KW-1185">Reference proteome</keyword>
<comment type="subcellular location">
    <subcellularLocation>
        <location evidence="1">Membrane</location>
        <topology evidence="1">Multi-pass membrane protein</topology>
    </subcellularLocation>
</comment>
<organism evidence="7 8">
    <name type="scientific">Microbacterium mangrovi</name>
    <dbReference type="NCBI Taxonomy" id="1348253"/>
    <lineage>
        <taxon>Bacteria</taxon>
        <taxon>Bacillati</taxon>
        <taxon>Actinomycetota</taxon>
        <taxon>Actinomycetes</taxon>
        <taxon>Micrococcales</taxon>
        <taxon>Microbacteriaceae</taxon>
        <taxon>Microbacterium</taxon>
    </lineage>
</organism>
<accession>A0A0B2A3S2</accession>
<feature type="transmembrane region" description="Helical" evidence="5">
    <location>
        <begin position="142"/>
        <end position="170"/>
    </location>
</feature>
<feature type="transmembrane region" description="Helical" evidence="5">
    <location>
        <begin position="191"/>
        <end position="212"/>
    </location>
</feature>
<name>A0A0B2A3S2_9MICO</name>
<dbReference type="Pfam" id="PF13515">
    <property type="entry name" value="FUSC_2"/>
    <property type="match status" value="1"/>
</dbReference>
<evidence type="ECO:0000256" key="2">
    <source>
        <dbReference type="ARBA" id="ARBA00022692"/>
    </source>
</evidence>
<evidence type="ECO:0000256" key="4">
    <source>
        <dbReference type="ARBA" id="ARBA00023136"/>
    </source>
</evidence>
<feature type="transmembrane region" description="Helical" evidence="5">
    <location>
        <begin position="218"/>
        <end position="234"/>
    </location>
</feature>
<dbReference type="STRING" id="1348253.LK09_15535"/>
<reference evidence="7 8" key="1">
    <citation type="submission" date="2014-11" db="EMBL/GenBank/DDBJ databases">
        <title>Genome sequence of Microbacterium mangrovi MUSC 115(T).</title>
        <authorList>
            <person name="Lee L.-H."/>
        </authorList>
    </citation>
    <scope>NUCLEOTIDE SEQUENCE [LARGE SCALE GENOMIC DNA]</scope>
    <source>
        <strain evidence="7 8">MUSC 115</strain>
    </source>
</reference>
<dbReference type="GO" id="GO:0016020">
    <property type="term" value="C:membrane"/>
    <property type="evidence" value="ECO:0007669"/>
    <property type="project" value="UniProtKB-SubCell"/>
</dbReference>
<proteinExistence type="predicted"/>
<keyword evidence="2 5" id="KW-0812">Transmembrane</keyword>
<feature type="transmembrane region" description="Helical" evidence="5">
    <location>
        <begin position="117"/>
        <end position="136"/>
    </location>
</feature>
<feature type="transmembrane region" description="Helical" evidence="5">
    <location>
        <begin position="43"/>
        <end position="60"/>
    </location>
</feature>
<evidence type="ECO:0000256" key="1">
    <source>
        <dbReference type="ARBA" id="ARBA00004141"/>
    </source>
</evidence>
<feature type="transmembrane region" description="Helical" evidence="5">
    <location>
        <begin position="91"/>
        <end position="110"/>
    </location>
</feature>
<dbReference type="Proteomes" id="UP000031030">
    <property type="component" value="Unassembled WGS sequence"/>
</dbReference>
<protein>
    <recommendedName>
        <fullName evidence="6">Integral membrane bound transporter domain-containing protein</fullName>
    </recommendedName>
</protein>
<evidence type="ECO:0000259" key="6">
    <source>
        <dbReference type="Pfam" id="PF13515"/>
    </source>
</evidence>
<dbReference type="InterPro" id="IPR049453">
    <property type="entry name" value="Memb_transporter_dom"/>
</dbReference>
<dbReference type="EMBL" id="JTDK01000015">
    <property type="protein sequence ID" value="KHK96444.1"/>
    <property type="molecule type" value="Genomic_DNA"/>
</dbReference>
<keyword evidence="3 5" id="KW-1133">Transmembrane helix</keyword>
<keyword evidence="4 5" id="KW-0472">Membrane</keyword>
<feature type="transmembrane region" description="Helical" evidence="5">
    <location>
        <begin position="288"/>
        <end position="319"/>
    </location>
</feature>
<sequence length="346" mass="35878">MWVRSLVSFAPAPAPRWPMALQAALSMFVPVGLFTLLGHPSVGLMAASGAFTVIYVAWATPAQRIRILPVIGLALLVCAALGAVVAPWPAVAAIGLVVVAIVSSALHYGYRLGPPGPLFFVLVYGLATHVTAVVGGKRVVDPLLFLAAFAAGVAIAYLIAVVAAVIMHSVRRPDPDSVRRLPRTPSLDADSRALLVRVAIVAVLGTLLSVLLVDTARAYWTVCAGLAVIGVNAGRRAAFVRGNQRLVGTVVGAGLFAGLAFLPIPVWLLPFLLGGLQYVVEILVVRNYALALVFITPLVLIITSTAGAASGVVTTALILERVVDTLVGALLGAASGIVHPRRARVG</sequence>
<evidence type="ECO:0000256" key="5">
    <source>
        <dbReference type="SAM" id="Phobius"/>
    </source>
</evidence>
<evidence type="ECO:0000256" key="3">
    <source>
        <dbReference type="ARBA" id="ARBA00022989"/>
    </source>
</evidence>
<feature type="transmembrane region" description="Helical" evidence="5">
    <location>
        <begin position="67"/>
        <end position="85"/>
    </location>
</feature>